<keyword evidence="7" id="KW-0413">Isomerase</keyword>
<evidence type="ECO:0000313" key="13">
    <source>
        <dbReference type="Proteomes" id="UP000606776"/>
    </source>
</evidence>
<comment type="caution">
    <text evidence="12">The sequence shown here is derived from an EMBL/GenBank/DDBJ whole genome shotgun (WGS) entry which is preliminary data.</text>
</comment>
<dbReference type="PROSITE" id="PS00690">
    <property type="entry name" value="DEAH_ATP_HELICASE"/>
    <property type="match status" value="1"/>
</dbReference>
<keyword evidence="2" id="KW-0547">Nucleotide-binding</keyword>
<dbReference type="InterPro" id="IPR000836">
    <property type="entry name" value="PRTase_dom"/>
</dbReference>
<keyword evidence="4 12" id="KW-0347">Helicase</keyword>
<dbReference type="SMART" id="SM00487">
    <property type="entry name" value="DEXDc"/>
    <property type="match status" value="1"/>
</dbReference>
<dbReference type="InterPro" id="IPR004589">
    <property type="entry name" value="DNA_helicase_ATP-dep_RecQ"/>
</dbReference>
<evidence type="ECO:0000259" key="11">
    <source>
        <dbReference type="PROSITE" id="PS51194"/>
    </source>
</evidence>
<dbReference type="PANTHER" id="PTHR13710">
    <property type="entry name" value="DNA HELICASE RECQ FAMILY MEMBER"/>
    <property type="match status" value="1"/>
</dbReference>
<evidence type="ECO:0000256" key="1">
    <source>
        <dbReference type="ARBA" id="ARBA00005446"/>
    </source>
</evidence>
<dbReference type="EC" id="5.6.2.4" evidence="9"/>
<feature type="domain" description="Helicase C-terminal" evidence="11">
    <location>
        <begin position="234"/>
        <end position="384"/>
    </location>
</feature>
<keyword evidence="6" id="KW-0238">DNA-binding</keyword>
<evidence type="ECO:0000256" key="7">
    <source>
        <dbReference type="ARBA" id="ARBA00023235"/>
    </source>
</evidence>
<dbReference type="Gene3D" id="3.40.50.2020">
    <property type="match status" value="1"/>
</dbReference>
<name>A0ABR9VFA4_9CYAN</name>
<feature type="domain" description="Helicase ATP-binding" evidence="10">
    <location>
        <begin position="33"/>
        <end position="208"/>
    </location>
</feature>
<comment type="catalytic activity">
    <reaction evidence="8">
        <text>Couples ATP hydrolysis with the unwinding of duplex DNA by translocating in the 3'-5' direction.</text>
        <dbReference type="EC" id="5.6.2.4"/>
    </reaction>
</comment>
<protein>
    <recommendedName>
        <fullName evidence="9">DNA 3'-5' helicase</fullName>
        <ecNumber evidence="9">5.6.2.4</ecNumber>
    </recommendedName>
</protein>
<dbReference type="SUPFAM" id="SSF52540">
    <property type="entry name" value="P-loop containing nucleoside triphosphate hydrolases"/>
    <property type="match status" value="1"/>
</dbReference>
<dbReference type="InterPro" id="IPR029057">
    <property type="entry name" value="PRTase-like"/>
</dbReference>
<dbReference type="Proteomes" id="UP000606776">
    <property type="component" value="Unassembled WGS sequence"/>
</dbReference>
<reference evidence="12 13" key="1">
    <citation type="submission" date="2020-10" db="EMBL/GenBank/DDBJ databases">
        <authorList>
            <person name="Castelo-Branco R."/>
            <person name="Eusebio N."/>
            <person name="Adriana R."/>
            <person name="Vieira A."/>
            <person name="Brugerolle De Fraissinette N."/>
            <person name="Rezende De Castro R."/>
            <person name="Schneider M.P."/>
            <person name="Vasconcelos V."/>
            <person name="Leao P.N."/>
        </authorList>
    </citation>
    <scope>NUCLEOTIDE SEQUENCE [LARGE SCALE GENOMIC DNA]</scope>
    <source>
        <strain evidence="12 13">LEGE 00250</strain>
    </source>
</reference>
<dbReference type="PROSITE" id="PS51192">
    <property type="entry name" value="HELICASE_ATP_BIND_1"/>
    <property type="match status" value="1"/>
</dbReference>
<dbReference type="InterPro" id="IPR001650">
    <property type="entry name" value="Helicase_C-like"/>
</dbReference>
<dbReference type="NCBIfam" id="TIGR00614">
    <property type="entry name" value="recQ_fam"/>
    <property type="match status" value="1"/>
</dbReference>
<sequence length="700" mass="79103">MTSILKQKALILLRQALNNPTADFRDGQWEAIEELLLNKSRLLVVQRTGWGKSLVYFLATRLLRDQGAGCTLLISPLLALMRNQIAAAQRIGVKAETINSSNTDEWNLVNTKLLTNQVDVLLISPERLANEDFRDNTLLPLSKNIGLLVVDEAHCISDWGHDFRPDYRRIVRVLQGLPPNIPVLATTATANNRVVKDITDQLGQNLGISRGDLTRKSLRLQNIYLPSQAARLAWLAQHLPQLPGSGIIYALTVRDAQIVADWLNTQGINAKAYYSDLDTQVRIALEDELLNNEIKALVATTALGMGFDKPDLGFVIHYQRPGSAVHYYQQVGRAGRAVETAYGILLSGTEDDEINNYFINTAFPPEIHTQQVLNELEKADDGLSISQLEQQLNLSRGQIDKVLKILSLEFPNPPVIKQGSKWYVTAVNYQYNTKKIEELTQIRRREQERMLEYMKSQQCLMAFLATELDDPNPQKCGRCTVCIGTRLLPETVTDARVNKADLFLRRSNQILEPRKQWPSQALLTYRFSGNIKTNLRAETGRALSLWGDAGWGELVKRGKYRDNHFDDELVQATFEMIQNWKPQPFPTWVTCVPSLNRPELVPNFAKRLADKLGLPFKPIVRKIRHTQLQKNMSNNYQQAHNLDGAFLIESWQGMRGNVFLIDDMVDSRWTFTVIAALLRNTGSGLVYPVALALNSLGQED</sequence>
<dbReference type="InterPro" id="IPR002464">
    <property type="entry name" value="DNA/RNA_helicase_DEAH_CS"/>
</dbReference>
<evidence type="ECO:0000256" key="6">
    <source>
        <dbReference type="ARBA" id="ARBA00023125"/>
    </source>
</evidence>
<dbReference type="SUPFAM" id="SSF53271">
    <property type="entry name" value="PRTase-like"/>
    <property type="match status" value="1"/>
</dbReference>
<keyword evidence="13" id="KW-1185">Reference proteome</keyword>
<evidence type="ECO:0000256" key="4">
    <source>
        <dbReference type="ARBA" id="ARBA00022806"/>
    </source>
</evidence>
<dbReference type="InterPro" id="IPR027417">
    <property type="entry name" value="P-loop_NTPase"/>
</dbReference>
<keyword evidence="5" id="KW-0067">ATP-binding</keyword>
<dbReference type="Pfam" id="PF00270">
    <property type="entry name" value="DEAD"/>
    <property type="match status" value="1"/>
</dbReference>
<comment type="similarity">
    <text evidence="1">Belongs to the helicase family. RecQ subfamily.</text>
</comment>
<proteinExistence type="inferred from homology"/>
<dbReference type="Gene3D" id="3.40.50.300">
    <property type="entry name" value="P-loop containing nucleotide triphosphate hydrolases"/>
    <property type="match status" value="2"/>
</dbReference>
<keyword evidence="3" id="KW-0378">Hydrolase</keyword>
<organism evidence="12 13">
    <name type="scientific">Sphaerospermopsis aphanizomenoides LEGE 00250</name>
    <dbReference type="NCBI Taxonomy" id="2777972"/>
    <lineage>
        <taxon>Bacteria</taxon>
        <taxon>Bacillati</taxon>
        <taxon>Cyanobacteriota</taxon>
        <taxon>Cyanophyceae</taxon>
        <taxon>Nostocales</taxon>
        <taxon>Aphanizomenonaceae</taxon>
        <taxon>Sphaerospermopsis</taxon>
        <taxon>Sphaerospermopsis aphanizomenoides</taxon>
    </lineage>
</organism>
<dbReference type="EMBL" id="JADEWB010000081">
    <property type="protein sequence ID" value="MBE9237183.1"/>
    <property type="molecule type" value="Genomic_DNA"/>
</dbReference>
<evidence type="ECO:0000256" key="5">
    <source>
        <dbReference type="ARBA" id="ARBA00022840"/>
    </source>
</evidence>
<dbReference type="CDD" id="cd06223">
    <property type="entry name" value="PRTases_typeI"/>
    <property type="match status" value="1"/>
</dbReference>
<dbReference type="GO" id="GO:0004386">
    <property type="term" value="F:helicase activity"/>
    <property type="evidence" value="ECO:0007669"/>
    <property type="project" value="UniProtKB-KW"/>
</dbReference>
<accession>A0ABR9VFA4</accession>
<evidence type="ECO:0000313" key="12">
    <source>
        <dbReference type="EMBL" id="MBE9237183.1"/>
    </source>
</evidence>
<evidence type="ECO:0000256" key="3">
    <source>
        <dbReference type="ARBA" id="ARBA00022801"/>
    </source>
</evidence>
<evidence type="ECO:0000256" key="2">
    <source>
        <dbReference type="ARBA" id="ARBA00022741"/>
    </source>
</evidence>
<dbReference type="CDD" id="cd18018">
    <property type="entry name" value="DEXHc_RecQ4-like"/>
    <property type="match status" value="1"/>
</dbReference>
<evidence type="ECO:0000256" key="8">
    <source>
        <dbReference type="ARBA" id="ARBA00034617"/>
    </source>
</evidence>
<dbReference type="InterPro" id="IPR011545">
    <property type="entry name" value="DEAD/DEAH_box_helicase_dom"/>
</dbReference>
<dbReference type="SMART" id="SM00490">
    <property type="entry name" value="HELICc"/>
    <property type="match status" value="1"/>
</dbReference>
<dbReference type="Pfam" id="PF00271">
    <property type="entry name" value="Helicase_C"/>
    <property type="match status" value="1"/>
</dbReference>
<dbReference type="PROSITE" id="PS51194">
    <property type="entry name" value="HELICASE_CTER"/>
    <property type="match status" value="1"/>
</dbReference>
<evidence type="ECO:0000256" key="9">
    <source>
        <dbReference type="ARBA" id="ARBA00034808"/>
    </source>
</evidence>
<gene>
    <name evidence="12" type="ORF">IQ227_14390</name>
</gene>
<dbReference type="InterPro" id="IPR014001">
    <property type="entry name" value="Helicase_ATP-bd"/>
</dbReference>
<evidence type="ECO:0000259" key="10">
    <source>
        <dbReference type="PROSITE" id="PS51192"/>
    </source>
</evidence>
<dbReference type="RefSeq" id="WP_193943142.1">
    <property type="nucleotide sequence ID" value="NZ_JADEWB010000081.1"/>
</dbReference>
<dbReference type="PANTHER" id="PTHR13710:SF105">
    <property type="entry name" value="ATP-DEPENDENT DNA HELICASE Q1"/>
    <property type="match status" value="1"/>
</dbReference>